<dbReference type="Proteomes" id="UP000252554">
    <property type="component" value="Unassembled WGS sequence"/>
</dbReference>
<keyword evidence="1" id="KW-0472">Membrane</keyword>
<protein>
    <submittedName>
        <fullName evidence="3">Uncharacterized protein</fullName>
    </submittedName>
</protein>
<organism evidence="3 4">
    <name type="scientific">Stutzerimonas zhaodongensis</name>
    <dbReference type="NCBI Taxonomy" id="1176257"/>
    <lineage>
        <taxon>Bacteria</taxon>
        <taxon>Pseudomonadati</taxon>
        <taxon>Pseudomonadota</taxon>
        <taxon>Gammaproteobacteria</taxon>
        <taxon>Pseudomonadales</taxon>
        <taxon>Pseudomonadaceae</taxon>
        <taxon>Stutzerimonas</taxon>
    </lineage>
</organism>
<keyword evidence="5" id="KW-1185">Reference proteome</keyword>
<dbReference type="Proteomes" id="UP000683436">
    <property type="component" value="Chromosome"/>
</dbReference>
<gene>
    <name evidence="3" type="ORF">DQ403_06295</name>
    <name evidence="2" type="ORF">KQ248_02910</name>
</gene>
<evidence type="ECO:0000256" key="1">
    <source>
        <dbReference type="SAM" id="Phobius"/>
    </source>
</evidence>
<feature type="transmembrane region" description="Helical" evidence="1">
    <location>
        <begin position="20"/>
        <end position="39"/>
    </location>
</feature>
<evidence type="ECO:0000313" key="4">
    <source>
        <dbReference type="Proteomes" id="UP000252554"/>
    </source>
</evidence>
<keyword evidence="1" id="KW-0812">Transmembrane</keyword>
<proteinExistence type="predicted"/>
<reference evidence="2 5" key="2">
    <citation type="submission" date="2021-06" db="EMBL/GenBank/DDBJ databases">
        <title>Microbial metabolic specificity influences pelagic lipid remineralization.</title>
        <authorList>
            <person name="Behrendt L."/>
            <person name="Hunter J.E."/>
            <person name="Alcolombri U."/>
            <person name="Smriga S."/>
            <person name="Mincer T."/>
            <person name="Lowenstein D.P."/>
            <person name="Peaudecerf F.J."/>
            <person name="Fernandez V.I."/>
            <person name="Fredricks H."/>
            <person name="Almblad H."/>
            <person name="Harrison J.J."/>
            <person name="Stocker R."/>
            <person name="Van Mooy B.A.S."/>
        </authorList>
    </citation>
    <scope>NUCLEOTIDE SEQUENCE [LARGE SCALE GENOMIC DNA]</scope>
    <source>
        <strain evidence="2 5">A252</strain>
    </source>
</reference>
<evidence type="ECO:0000313" key="2">
    <source>
        <dbReference type="EMBL" id="QWV17668.1"/>
    </source>
</evidence>
<sequence length="300" mass="32296">MNAGYGCTPKRCQGQAMTEFVVMTSGVLLTLFLVVPALGKLLDMSFQTQVLARYVAWERTVWYDLGNQPGETGEPGTDIALRSDSEIAGTAQKRLLSFTKTPELLSGNDISGLGDKAQHALWRWSNGQQMLGSGGLNSGSLAAHGTPSVAYDVLAVYNDGMDLLMKPLNMLKIQKDDDFLQVAHPVKNYFTPSVALQVNLAGSGAEGGARFGFLPTSLTLRANSAVLADGWNAQGDHHFKERVDDFAIGTMMDNAVVNAVIDVVGIFEPSFGDVDFAAIDITPVPQAPVKCDYGFCYFNE</sequence>
<name>A0A365PX19_9GAMM</name>
<dbReference type="AlphaFoldDB" id="A0A365PX19"/>
<dbReference type="RefSeq" id="WP_128119655.1">
    <property type="nucleotide sequence ID" value="NZ_CP076683.1"/>
</dbReference>
<evidence type="ECO:0000313" key="5">
    <source>
        <dbReference type="Proteomes" id="UP000683436"/>
    </source>
</evidence>
<accession>A0A365PX19</accession>
<dbReference type="EMBL" id="QNTV01000003">
    <property type="protein sequence ID" value="RBA60320.1"/>
    <property type="molecule type" value="Genomic_DNA"/>
</dbReference>
<keyword evidence="1" id="KW-1133">Transmembrane helix</keyword>
<reference evidence="3 4" key="1">
    <citation type="submission" date="2018-06" db="EMBL/GenBank/DDBJ databases">
        <title>Whole genome sequencing of four bacterial strains from South Shetland trench revealing bio-synthetic gene clusters.</title>
        <authorList>
            <person name="Abdel-Mageed W.M."/>
            <person name="Lehri B."/>
            <person name="Jarmusch S.A."/>
            <person name="Miranda K."/>
            <person name="Goodfellow M."/>
            <person name="Jaspars M."/>
            <person name="Karlyshev A.V."/>
        </authorList>
    </citation>
    <scope>NUCLEOTIDE SEQUENCE [LARGE SCALE GENOMIC DNA]</scope>
    <source>
        <strain evidence="3 4">SST2</strain>
    </source>
</reference>
<dbReference type="EMBL" id="CP076683">
    <property type="protein sequence ID" value="QWV17668.1"/>
    <property type="molecule type" value="Genomic_DNA"/>
</dbReference>
<evidence type="ECO:0000313" key="3">
    <source>
        <dbReference type="EMBL" id="RBA60320.1"/>
    </source>
</evidence>